<gene>
    <name evidence="1" type="ORF">EVAR_9255_1</name>
</gene>
<sequence>MESLAFKLPPLILYDSRSYSKNLSNSLLHSLEEKRDGAHLTQNHIIELQVFCMESGLLRRSTFHRRLLREFNRVIDPAKWRVARGGRHQRARGRRAMTIVTWMLA</sequence>
<reference evidence="1 2" key="1">
    <citation type="journal article" date="2019" name="Commun. Biol.">
        <title>The bagworm genome reveals a unique fibroin gene that provides high tensile strength.</title>
        <authorList>
            <person name="Kono N."/>
            <person name="Nakamura H."/>
            <person name="Ohtoshi R."/>
            <person name="Tomita M."/>
            <person name="Numata K."/>
            <person name="Arakawa K."/>
        </authorList>
    </citation>
    <scope>NUCLEOTIDE SEQUENCE [LARGE SCALE GENOMIC DNA]</scope>
</reference>
<name>A0A4C1TLK5_EUMVA</name>
<dbReference type="AlphaFoldDB" id="A0A4C1TLK5"/>
<proteinExistence type="predicted"/>
<organism evidence="1 2">
    <name type="scientific">Eumeta variegata</name>
    <name type="common">Bagworm moth</name>
    <name type="synonym">Eumeta japonica</name>
    <dbReference type="NCBI Taxonomy" id="151549"/>
    <lineage>
        <taxon>Eukaryota</taxon>
        <taxon>Metazoa</taxon>
        <taxon>Ecdysozoa</taxon>
        <taxon>Arthropoda</taxon>
        <taxon>Hexapoda</taxon>
        <taxon>Insecta</taxon>
        <taxon>Pterygota</taxon>
        <taxon>Neoptera</taxon>
        <taxon>Endopterygota</taxon>
        <taxon>Lepidoptera</taxon>
        <taxon>Glossata</taxon>
        <taxon>Ditrysia</taxon>
        <taxon>Tineoidea</taxon>
        <taxon>Psychidae</taxon>
        <taxon>Oiketicinae</taxon>
        <taxon>Eumeta</taxon>
    </lineage>
</organism>
<evidence type="ECO:0000313" key="2">
    <source>
        <dbReference type="Proteomes" id="UP000299102"/>
    </source>
</evidence>
<keyword evidence="2" id="KW-1185">Reference proteome</keyword>
<dbReference type="Proteomes" id="UP000299102">
    <property type="component" value="Unassembled WGS sequence"/>
</dbReference>
<protein>
    <submittedName>
        <fullName evidence="1">Uncharacterized protein</fullName>
    </submittedName>
</protein>
<comment type="caution">
    <text evidence="1">The sequence shown here is derived from an EMBL/GenBank/DDBJ whole genome shotgun (WGS) entry which is preliminary data.</text>
</comment>
<accession>A0A4C1TLK5</accession>
<dbReference type="EMBL" id="BGZK01000072">
    <property type="protein sequence ID" value="GBP15469.1"/>
    <property type="molecule type" value="Genomic_DNA"/>
</dbReference>
<evidence type="ECO:0000313" key="1">
    <source>
        <dbReference type="EMBL" id="GBP15469.1"/>
    </source>
</evidence>